<proteinExistence type="predicted"/>
<dbReference type="InterPro" id="IPR050801">
    <property type="entry name" value="Ca-Dep_Lectins_ImmuneDev"/>
</dbReference>
<dbReference type="SUPFAM" id="SSF56436">
    <property type="entry name" value="C-type lectin-like"/>
    <property type="match status" value="2"/>
</dbReference>
<dbReference type="InterPro" id="IPR001304">
    <property type="entry name" value="C-type_lectin-like"/>
</dbReference>
<dbReference type="AlphaFoldDB" id="A0A2C9M116"/>
<feature type="domain" description="C-type lectin" evidence="1">
    <location>
        <begin position="111"/>
        <end position="185"/>
    </location>
</feature>
<protein>
    <recommendedName>
        <fullName evidence="1">C-type lectin domain-containing protein</fullName>
    </recommendedName>
</protein>
<dbReference type="KEGG" id="bgt:106069924"/>
<dbReference type="VEuPathDB" id="VectorBase:BGLB037290"/>
<dbReference type="VEuPathDB" id="VectorBase:BGLAX_041737"/>
<dbReference type="InterPro" id="IPR016186">
    <property type="entry name" value="C-type_lectin-like/link_sf"/>
</dbReference>
<dbReference type="PANTHER" id="PTHR22801">
    <property type="entry name" value="LITHOSTATHINE"/>
    <property type="match status" value="1"/>
</dbReference>
<dbReference type="Gene3D" id="3.10.100.10">
    <property type="entry name" value="Mannose-Binding Protein A, subunit A"/>
    <property type="match status" value="2"/>
</dbReference>
<reference evidence="2" key="1">
    <citation type="submission" date="2020-05" db="UniProtKB">
        <authorList>
            <consortium name="EnsemblMetazoa"/>
        </authorList>
    </citation>
    <scope>IDENTIFICATION</scope>
    <source>
        <strain evidence="2">BB02</strain>
    </source>
</reference>
<dbReference type="PANTHER" id="PTHR22801:SF63">
    <property type="entry name" value="C-TYPE LECTIN DOMAIN-CONTAINING PROTEIN"/>
    <property type="match status" value="1"/>
</dbReference>
<feature type="domain" description="C-type lectin" evidence="1">
    <location>
        <begin position="16"/>
        <end position="91"/>
    </location>
</feature>
<accession>A0A2C9M116</accession>
<evidence type="ECO:0000313" key="3">
    <source>
        <dbReference type="Proteomes" id="UP000076420"/>
    </source>
</evidence>
<evidence type="ECO:0000259" key="1">
    <source>
        <dbReference type="Pfam" id="PF00059"/>
    </source>
</evidence>
<organism evidence="2 3">
    <name type="scientific">Biomphalaria glabrata</name>
    <name type="common">Bloodfluke planorb</name>
    <name type="synonym">Freshwater snail</name>
    <dbReference type="NCBI Taxonomy" id="6526"/>
    <lineage>
        <taxon>Eukaryota</taxon>
        <taxon>Metazoa</taxon>
        <taxon>Spiralia</taxon>
        <taxon>Lophotrochozoa</taxon>
        <taxon>Mollusca</taxon>
        <taxon>Gastropoda</taxon>
        <taxon>Heterobranchia</taxon>
        <taxon>Euthyneura</taxon>
        <taxon>Panpulmonata</taxon>
        <taxon>Hygrophila</taxon>
        <taxon>Lymnaeoidea</taxon>
        <taxon>Planorbidae</taxon>
        <taxon>Biomphalaria</taxon>
    </lineage>
</organism>
<name>A0A2C9M116_BIOGL</name>
<evidence type="ECO:0000313" key="2">
    <source>
        <dbReference type="EnsemblMetazoa" id="BGLB037290-PA"/>
    </source>
</evidence>
<dbReference type="VEuPathDB" id="VectorBase:BGLAX_045173"/>
<dbReference type="Proteomes" id="UP000076420">
    <property type="component" value="Unassembled WGS sequence"/>
</dbReference>
<sequence length="191" mass="21580">KGAVLLTLKSVDTLHIAQMLNGSYYVGLNDVMTEGTFVFNSDNTVLDDNVKTQLFAATHPDDTSGNEDCVTYAESMKGLNDVPCCNQGYYVSKGAVLFTLKTVDKLHLAQMFNYRYYVGLNDLQTEGTFVFDADNTVLDESLKTQLFQADQPDNYLGIEDCVVYVDWAQRINDVPCYYAEYYICEIFCFML</sequence>
<dbReference type="InterPro" id="IPR016187">
    <property type="entry name" value="CTDL_fold"/>
</dbReference>
<dbReference type="Pfam" id="PF00059">
    <property type="entry name" value="Lectin_C"/>
    <property type="match status" value="2"/>
</dbReference>
<dbReference type="EnsemblMetazoa" id="BGLB037290-RA">
    <property type="protein sequence ID" value="BGLB037290-PA"/>
    <property type="gene ID" value="BGLB037290"/>
</dbReference>
<gene>
    <name evidence="2" type="primary">106069924</name>
</gene>